<comment type="caution">
    <text evidence="2">The sequence shown here is derived from an EMBL/GenBank/DDBJ whole genome shotgun (WGS) entry which is preliminary data.</text>
</comment>
<evidence type="ECO:0000313" key="3">
    <source>
        <dbReference type="Proteomes" id="UP000186168"/>
    </source>
</evidence>
<name>A0A1R1SPB4_9ACTN</name>
<proteinExistence type="predicted"/>
<dbReference type="InterPro" id="IPR050712">
    <property type="entry name" value="NAD(P)H-dep_reductase"/>
</dbReference>
<dbReference type="EMBL" id="ASQP01000102">
    <property type="protein sequence ID" value="OMI40150.1"/>
    <property type="molecule type" value="Genomic_DNA"/>
</dbReference>
<dbReference type="AlphaFoldDB" id="A0A1R1SPB4"/>
<accession>A0A1R1SPB4</accession>
<dbReference type="Gene3D" id="3.40.50.360">
    <property type="match status" value="1"/>
</dbReference>
<evidence type="ECO:0000259" key="1">
    <source>
        <dbReference type="Pfam" id="PF03358"/>
    </source>
</evidence>
<organism evidence="2 3">
    <name type="scientific">Streptomyces sparsogenes DSM 40356</name>
    <dbReference type="NCBI Taxonomy" id="1331668"/>
    <lineage>
        <taxon>Bacteria</taxon>
        <taxon>Bacillati</taxon>
        <taxon>Actinomycetota</taxon>
        <taxon>Actinomycetes</taxon>
        <taxon>Kitasatosporales</taxon>
        <taxon>Streptomycetaceae</taxon>
        <taxon>Streptomyces</taxon>
    </lineage>
</organism>
<evidence type="ECO:0000313" key="2">
    <source>
        <dbReference type="EMBL" id="OMI40150.1"/>
    </source>
</evidence>
<reference evidence="2 3" key="1">
    <citation type="submission" date="2013-05" db="EMBL/GenBank/DDBJ databases">
        <title>Genome sequence of Streptomyces sparsogenes DSM 40356.</title>
        <authorList>
            <person name="Coyne S."/>
            <person name="Seebeck F.P."/>
        </authorList>
    </citation>
    <scope>NUCLEOTIDE SEQUENCE [LARGE SCALE GENOMIC DNA]</scope>
    <source>
        <strain evidence="2 3">DSM 40356</strain>
    </source>
</reference>
<dbReference type="PANTHER" id="PTHR30543">
    <property type="entry name" value="CHROMATE REDUCTASE"/>
    <property type="match status" value="1"/>
</dbReference>
<dbReference type="GO" id="GO:0010181">
    <property type="term" value="F:FMN binding"/>
    <property type="evidence" value="ECO:0007669"/>
    <property type="project" value="TreeGrafter"/>
</dbReference>
<keyword evidence="3" id="KW-1185">Reference proteome</keyword>
<gene>
    <name evidence="2" type="ORF">SPAR_07162</name>
</gene>
<dbReference type="InterPro" id="IPR029039">
    <property type="entry name" value="Flavoprotein-like_sf"/>
</dbReference>
<protein>
    <submittedName>
        <fullName evidence="2">NADPH-dependent FMN reductase</fullName>
    </submittedName>
</protein>
<feature type="domain" description="NADPH-dependent FMN reductase-like" evidence="1">
    <location>
        <begin position="10"/>
        <end position="145"/>
    </location>
</feature>
<dbReference type="PANTHER" id="PTHR30543:SF21">
    <property type="entry name" value="NAD(P)H-DEPENDENT FMN REDUCTASE LOT6"/>
    <property type="match status" value="1"/>
</dbReference>
<dbReference type="STRING" id="67365.GCA_001704635_07631"/>
<dbReference type="Pfam" id="PF03358">
    <property type="entry name" value="FMN_red"/>
    <property type="match status" value="1"/>
</dbReference>
<dbReference type="InterPro" id="IPR005025">
    <property type="entry name" value="FMN_Rdtase-like_dom"/>
</dbReference>
<dbReference type="GO" id="GO:0016491">
    <property type="term" value="F:oxidoreductase activity"/>
    <property type="evidence" value="ECO:0007669"/>
    <property type="project" value="InterPro"/>
</dbReference>
<dbReference type="Proteomes" id="UP000186168">
    <property type="component" value="Unassembled WGS sequence"/>
</dbReference>
<dbReference type="GO" id="GO:0005829">
    <property type="term" value="C:cytosol"/>
    <property type="evidence" value="ECO:0007669"/>
    <property type="project" value="TreeGrafter"/>
</dbReference>
<sequence length="200" mass="20991">MAAVTRTANLALISGSTRHGSTNTAVVLSLVELLGDTTRPVPYLDLAKLPHFNPDDDVEPLPAEVVRLRGIIAEADAVLFCTPEYAGDLPGSFKNLLDWTVGGMEIVDKPVGWINASSSPTGAEGAHRALRTVLGYTGAEIVEAACVRVPVPRAAVDPESGRITDPAVREGIGEAARTLIDAGLKRRDSVRDGEDGGEGQ</sequence>
<dbReference type="SUPFAM" id="SSF52218">
    <property type="entry name" value="Flavoproteins"/>
    <property type="match status" value="1"/>
</dbReference>